<accession>A0A345MHH0</accession>
<protein>
    <submittedName>
        <fullName evidence="1">Uncharacterized protein</fullName>
    </submittedName>
</protein>
<dbReference type="RefSeq" id="YP_009840307.1">
    <property type="nucleotide sequence ID" value="NC_048724.1"/>
</dbReference>
<dbReference type="GeneID" id="55610436"/>
<evidence type="ECO:0000313" key="2">
    <source>
        <dbReference type="Proteomes" id="UP000259862"/>
    </source>
</evidence>
<dbReference type="EMBL" id="MH590599">
    <property type="protein sequence ID" value="AXH70001.1"/>
    <property type="molecule type" value="Genomic_DNA"/>
</dbReference>
<reference evidence="1 2" key="1">
    <citation type="submission" date="2018-07" db="EMBL/GenBank/DDBJ databases">
        <authorList>
            <person name="Hale R.H."/>
            <person name="Adeyemo E.A."/>
            <person name="Delwel I.O."/>
            <person name="Garcia C."/>
            <person name="Hamid F."/>
            <person name="Martinez A."/>
            <person name="Perez Osorio E."/>
            <person name="Smith B."/>
            <person name="Standridge C.A."/>
            <person name="Bhuiyan S."/>
            <person name="Visi D.K."/>
            <person name="Allen M.S."/>
            <person name="Hughes L.E."/>
            <person name="Garlena R.A."/>
            <person name="Russell D.A."/>
            <person name="Pope W.H."/>
            <person name="Jacobs-Sera D."/>
            <person name="Hatfull G.F."/>
        </authorList>
    </citation>
    <scope>NUCLEOTIDE SEQUENCE [LARGE SCALE GENOMIC DNA]</scope>
</reference>
<sequence length="57" mass="6791">MENIECWLITESVGLLHGTYKNELVVRHNRLWVWYKSDSGTEWTLQNPNMIVVDEEL</sequence>
<dbReference type="KEGG" id="vg:55610436"/>
<evidence type="ECO:0000313" key="1">
    <source>
        <dbReference type="EMBL" id="AXH70001.1"/>
    </source>
</evidence>
<gene>
    <name evidence="1" type="primary">157</name>
    <name evidence="1" type="ORF">SEA_KARIMAC_157</name>
</gene>
<name>A0A345MHH0_9CAUD</name>
<organism evidence="1 2">
    <name type="scientific">Streptomyces phage Karimac</name>
    <dbReference type="NCBI Taxonomy" id="2283303"/>
    <lineage>
        <taxon>Viruses</taxon>
        <taxon>Duplodnaviria</taxon>
        <taxon>Heunggongvirae</taxon>
        <taxon>Uroviricota</taxon>
        <taxon>Caudoviricetes</taxon>
        <taxon>Stanwilliamsviridae</taxon>
        <taxon>Boydwoodruffvirinae</taxon>
        <taxon>Karimacvirus</taxon>
        <taxon>Karimacvirus karimac</taxon>
        <taxon>Streptomyces virus Karimac</taxon>
    </lineage>
</organism>
<dbReference type="Proteomes" id="UP000259862">
    <property type="component" value="Segment"/>
</dbReference>
<keyword evidence="2" id="KW-1185">Reference proteome</keyword>
<proteinExistence type="predicted"/>